<dbReference type="Proteomes" id="UP000661918">
    <property type="component" value="Unassembled WGS sequence"/>
</dbReference>
<comment type="caution">
    <text evidence="1">The sequence shown here is derived from an EMBL/GenBank/DDBJ whole genome shotgun (WGS) entry which is preliminary data.</text>
</comment>
<gene>
    <name evidence="1" type="ORF">GCM10010841_18040</name>
</gene>
<organism evidence="1 2">
    <name type="scientific">Deinococcus aerophilus</name>
    <dbReference type="NCBI Taxonomy" id="522488"/>
    <lineage>
        <taxon>Bacteria</taxon>
        <taxon>Thermotogati</taxon>
        <taxon>Deinococcota</taxon>
        <taxon>Deinococci</taxon>
        <taxon>Deinococcales</taxon>
        <taxon>Deinococcaceae</taxon>
        <taxon>Deinococcus</taxon>
    </lineage>
</organism>
<evidence type="ECO:0008006" key="3">
    <source>
        <dbReference type="Google" id="ProtNLM"/>
    </source>
</evidence>
<reference evidence="2" key="1">
    <citation type="journal article" date="2019" name="Int. J. Syst. Evol. Microbiol.">
        <title>The Global Catalogue of Microorganisms (GCM) 10K type strain sequencing project: providing services to taxonomists for standard genome sequencing and annotation.</title>
        <authorList>
            <consortium name="The Broad Institute Genomics Platform"/>
            <consortium name="The Broad Institute Genome Sequencing Center for Infectious Disease"/>
            <person name="Wu L."/>
            <person name="Ma J."/>
        </authorList>
    </citation>
    <scope>NUCLEOTIDE SEQUENCE [LARGE SCALE GENOMIC DNA]</scope>
    <source>
        <strain evidence="2">JCM 15443</strain>
    </source>
</reference>
<evidence type="ECO:0000313" key="1">
    <source>
        <dbReference type="EMBL" id="GGM09996.1"/>
    </source>
</evidence>
<accession>A0ABQ2GSX6</accession>
<dbReference type="EMBL" id="BMOM01000012">
    <property type="protein sequence ID" value="GGM09996.1"/>
    <property type="molecule type" value="Genomic_DNA"/>
</dbReference>
<keyword evidence="2" id="KW-1185">Reference proteome</keyword>
<evidence type="ECO:0000313" key="2">
    <source>
        <dbReference type="Proteomes" id="UP000661918"/>
    </source>
</evidence>
<sequence length="131" mass="13891">MWSGVLLAASLCACQPPPDPRVAELSARVSALEAEVRALKAAQHSGGPAGATDAGDVTARAAAQNCANALTRMLETFRQDSIDRRYPTPAQVELPGACAGQRVNWVTLEAQAYTFSLTDRAGKEQLRQRGP</sequence>
<protein>
    <recommendedName>
        <fullName evidence="3">Lipoprotein</fullName>
    </recommendedName>
</protein>
<proteinExistence type="predicted"/>
<name>A0ABQ2GSX6_9DEIO</name>